<dbReference type="RefSeq" id="WP_091231181.1">
    <property type="nucleotide sequence ID" value="NZ_FNBG01000015.1"/>
</dbReference>
<organism evidence="5 6">
    <name type="scientific">Fontibacillus panacisegetis</name>
    <dbReference type="NCBI Taxonomy" id="670482"/>
    <lineage>
        <taxon>Bacteria</taxon>
        <taxon>Bacillati</taxon>
        <taxon>Bacillota</taxon>
        <taxon>Bacilli</taxon>
        <taxon>Bacillales</taxon>
        <taxon>Paenibacillaceae</taxon>
        <taxon>Fontibacillus</taxon>
    </lineage>
</organism>
<dbReference type="PIRSF" id="PIRSF019455">
    <property type="entry name" value="CopR_AtkY"/>
    <property type="match status" value="1"/>
</dbReference>
<keyword evidence="6" id="KW-1185">Reference proteome</keyword>
<dbReference type="Gene3D" id="1.10.10.10">
    <property type="entry name" value="Winged helix-like DNA-binding domain superfamily/Winged helix DNA-binding domain"/>
    <property type="match status" value="1"/>
</dbReference>
<protein>
    <submittedName>
        <fullName evidence="5">Predicted transcriptional regulator</fullName>
    </submittedName>
</protein>
<dbReference type="SUPFAM" id="SSF46785">
    <property type="entry name" value="Winged helix' DNA-binding domain"/>
    <property type="match status" value="1"/>
</dbReference>
<evidence type="ECO:0000256" key="4">
    <source>
        <dbReference type="ARBA" id="ARBA00023163"/>
    </source>
</evidence>
<evidence type="ECO:0000256" key="3">
    <source>
        <dbReference type="ARBA" id="ARBA00023125"/>
    </source>
</evidence>
<dbReference type="GO" id="GO:0045892">
    <property type="term" value="P:negative regulation of DNA-templated transcription"/>
    <property type="evidence" value="ECO:0007669"/>
    <property type="project" value="InterPro"/>
</dbReference>
<dbReference type="OrthoDB" id="1849040at2"/>
<comment type="similarity">
    <text evidence="1">Belongs to the BlaI transcriptional regulatory family.</text>
</comment>
<dbReference type="Gene3D" id="1.10.4040.10">
    <property type="entry name" value="Penicillinase repressor domain"/>
    <property type="match status" value="1"/>
</dbReference>
<dbReference type="Proteomes" id="UP000198972">
    <property type="component" value="Unassembled WGS sequence"/>
</dbReference>
<keyword evidence="4" id="KW-0804">Transcription</keyword>
<name>A0A1G7N360_9BACL</name>
<sequence>MSHLLKFSDTELELMETIWECQHPVTSSELLRIFGERGKHWKSQTISTFLSRLVEKGALRITNRQGRTNSYTPCISQKDYRLQETQTIINGLYEGSVKNMISALYDGERLSDSDITELKQWFSRK</sequence>
<dbReference type="AlphaFoldDB" id="A0A1G7N360"/>
<keyword evidence="3" id="KW-0238">DNA-binding</keyword>
<dbReference type="EMBL" id="FNBG01000015">
    <property type="protein sequence ID" value="SDF68483.1"/>
    <property type="molecule type" value="Genomic_DNA"/>
</dbReference>
<dbReference type="InterPro" id="IPR036390">
    <property type="entry name" value="WH_DNA-bd_sf"/>
</dbReference>
<evidence type="ECO:0000313" key="5">
    <source>
        <dbReference type="EMBL" id="SDF68483.1"/>
    </source>
</evidence>
<dbReference type="Pfam" id="PF03965">
    <property type="entry name" value="Penicillinase_R"/>
    <property type="match status" value="1"/>
</dbReference>
<evidence type="ECO:0000256" key="1">
    <source>
        <dbReference type="ARBA" id="ARBA00011046"/>
    </source>
</evidence>
<dbReference type="InterPro" id="IPR036388">
    <property type="entry name" value="WH-like_DNA-bd_sf"/>
</dbReference>
<dbReference type="InterPro" id="IPR005650">
    <property type="entry name" value="BlaI_family"/>
</dbReference>
<evidence type="ECO:0000313" key="6">
    <source>
        <dbReference type="Proteomes" id="UP000198972"/>
    </source>
</evidence>
<evidence type="ECO:0000256" key="2">
    <source>
        <dbReference type="ARBA" id="ARBA00023015"/>
    </source>
</evidence>
<dbReference type="STRING" id="670482.SAMN04488542_1156"/>
<reference evidence="5 6" key="1">
    <citation type="submission" date="2016-10" db="EMBL/GenBank/DDBJ databases">
        <authorList>
            <person name="de Groot N.N."/>
        </authorList>
    </citation>
    <scope>NUCLEOTIDE SEQUENCE [LARGE SCALE GENOMIC DNA]</scope>
    <source>
        <strain evidence="5 6">DSM 28129</strain>
    </source>
</reference>
<gene>
    <name evidence="5" type="ORF">SAMN04488542_1156</name>
</gene>
<proteinExistence type="inferred from homology"/>
<keyword evidence="2" id="KW-0805">Transcription regulation</keyword>
<dbReference type="GO" id="GO:0003677">
    <property type="term" value="F:DNA binding"/>
    <property type="evidence" value="ECO:0007669"/>
    <property type="project" value="UniProtKB-KW"/>
</dbReference>
<accession>A0A1G7N360</accession>